<evidence type="ECO:0000256" key="1">
    <source>
        <dbReference type="ARBA" id="ARBA00004533"/>
    </source>
</evidence>
<dbReference type="SMART" id="SM00825">
    <property type="entry name" value="PKS_KS"/>
    <property type="match status" value="1"/>
</dbReference>
<evidence type="ECO:0000256" key="8">
    <source>
        <dbReference type="ARBA" id="ARBA00022989"/>
    </source>
</evidence>
<evidence type="ECO:0000256" key="7">
    <source>
        <dbReference type="ARBA" id="ARBA00022692"/>
    </source>
</evidence>
<dbReference type="GO" id="GO:0004315">
    <property type="term" value="F:3-oxoacyl-[acyl-carrier-protein] synthase activity"/>
    <property type="evidence" value="ECO:0007669"/>
    <property type="project" value="InterPro"/>
</dbReference>
<dbReference type="KEGG" id="htq:FRZ44_31140"/>
<dbReference type="PROSITE" id="PS00098">
    <property type="entry name" value="THIOLASE_1"/>
    <property type="match status" value="1"/>
</dbReference>
<keyword evidence="7" id="KW-0812">Transmembrane</keyword>
<dbReference type="OrthoDB" id="9808669at2"/>
<dbReference type="CDD" id="cd00834">
    <property type="entry name" value="KAS_I_II"/>
    <property type="match status" value="1"/>
</dbReference>
<dbReference type="InterPro" id="IPR014031">
    <property type="entry name" value="Ketoacyl_synth_C"/>
</dbReference>
<dbReference type="InterPro" id="IPR014030">
    <property type="entry name" value="Ketoacyl_synth_N"/>
</dbReference>
<comment type="similarity">
    <text evidence="2 13">Belongs to the thiolase-like superfamily. Beta-ketoacyl-ACP synthases family.</text>
</comment>
<keyword evidence="8" id="KW-1133">Transmembrane helix</keyword>
<dbReference type="InterPro" id="IPR020615">
    <property type="entry name" value="Thiolase_acyl_enz_int_AS"/>
</dbReference>
<accession>A0A5J6MKT1</accession>
<dbReference type="Pfam" id="PF02801">
    <property type="entry name" value="Ketoacyl-synt_C"/>
    <property type="match status" value="1"/>
</dbReference>
<dbReference type="NCBIfam" id="NF005589">
    <property type="entry name" value="PRK07314.1"/>
    <property type="match status" value="1"/>
</dbReference>
<evidence type="ECO:0000256" key="3">
    <source>
        <dbReference type="ARBA" id="ARBA00022458"/>
    </source>
</evidence>
<keyword evidence="5" id="KW-0997">Cell inner membrane</keyword>
<dbReference type="SUPFAM" id="SSF53901">
    <property type="entry name" value="Thiolase-like"/>
    <property type="match status" value="2"/>
</dbReference>
<dbReference type="Proteomes" id="UP000326202">
    <property type="component" value="Chromosome"/>
</dbReference>
<feature type="domain" description="Ketosynthase family 3 (KS3)" evidence="14">
    <location>
        <begin position="1"/>
        <end position="401"/>
    </location>
</feature>
<evidence type="ECO:0000256" key="9">
    <source>
        <dbReference type="ARBA" id="ARBA00023136"/>
    </source>
</evidence>
<evidence type="ECO:0000313" key="15">
    <source>
        <dbReference type="EMBL" id="QEX17811.1"/>
    </source>
</evidence>
<dbReference type="EMBL" id="CP042906">
    <property type="protein sequence ID" value="QEX17811.1"/>
    <property type="molecule type" value="Genomic_DNA"/>
</dbReference>
<keyword evidence="3" id="KW-0536">Nodulation</keyword>
<evidence type="ECO:0000256" key="6">
    <source>
        <dbReference type="ARBA" id="ARBA00022679"/>
    </source>
</evidence>
<organism evidence="15 16">
    <name type="scientific">Hypericibacter terrae</name>
    <dbReference type="NCBI Taxonomy" id="2602015"/>
    <lineage>
        <taxon>Bacteria</taxon>
        <taxon>Pseudomonadati</taxon>
        <taxon>Pseudomonadota</taxon>
        <taxon>Alphaproteobacteria</taxon>
        <taxon>Rhodospirillales</taxon>
        <taxon>Dongiaceae</taxon>
        <taxon>Hypericibacter</taxon>
    </lineage>
</organism>
<evidence type="ECO:0000256" key="13">
    <source>
        <dbReference type="RuleBase" id="RU003694"/>
    </source>
</evidence>
<evidence type="ECO:0000313" key="16">
    <source>
        <dbReference type="Proteomes" id="UP000326202"/>
    </source>
</evidence>
<sequence>MNRVVITGAGCVSALGPDLATTWAGMRDGRSGIGQLEGLPLERLRITIGAQVRGFDPATHFAEKKLAQYDRFTQFALVAAREAVKQSGIALSGELARGCAVIVGTGIGGQTTQDEGFQRLYGEKADRLAPMTVPRAMPSAATSHVSMEFGLRGPSFGVTSACASSNHAIAIAFDMVRLGRAPAALAGGAEAPMTLGGLKSWEALRVMSPDGCRPFCRDRRGMVLGEGAGMFLLEPLESALGRGARPLAELVGAGMSADAGDLVAPSVDGCAAAITAALADAGLAPEQIGYINAHGTATPANDPAETKAVRKAFGRHAERLAISSTKAVHGHALGAAGAIELVAVLGVLTEDVLPPTAGFTEADPECDLDYVPNQARKVAVEAALSNSFAFGGLNCVLALKRIDS</sequence>
<comment type="function">
    <text evidence="10">Proposed to synthesize NOD factor fatty acyl chain. Involved in the synthesis of a highly unsaturated fatty acid moiety, which forms part of a lipo-oligosaccharide that is responsible for host specificity.</text>
</comment>
<dbReference type="PANTHER" id="PTHR11712">
    <property type="entry name" value="POLYKETIDE SYNTHASE-RELATED"/>
    <property type="match status" value="1"/>
</dbReference>
<evidence type="ECO:0000256" key="10">
    <source>
        <dbReference type="ARBA" id="ARBA00037576"/>
    </source>
</evidence>
<dbReference type="InterPro" id="IPR000794">
    <property type="entry name" value="Beta-ketoacyl_synthase"/>
</dbReference>
<evidence type="ECO:0000259" key="14">
    <source>
        <dbReference type="PROSITE" id="PS52004"/>
    </source>
</evidence>
<dbReference type="RefSeq" id="WP_151178028.1">
    <property type="nucleotide sequence ID" value="NZ_CP042906.1"/>
</dbReference>
<protein>
    <recommendedName>
        <fullName evidence="11">Nodulation protein E</fullName>
    </recommendedName>
    <alternativeName>
        <fullName evidence="12">Host-specificity of nodulation protein B</fullName>
    </alternativeName>
</protein>
<evidence type="ECO:0000256" key="4">
    <source>
        <dbReference type="ARBA" id="ARBA00022475"/>
    </source>
</evidence>
<dbReference type="InterPro" id="IPR020841">
    <property type="entry name" value="PKS_Beta-ketoAc_synthase_dom"/>
</dbReference>
<dbReference type="GO" id="GO:0006633">
    <property type="term" value="P:fatty acid biosynthetic process"/>
    <property type="evidence" value="ECO:0007669"/>
    <property type="project" value="InterPro"/>
</dbReference>
<dbReference type="Pfam" id="PF00109">
    <property type="entry name" value="ketoacyl-synt"/>
    <property type="match status" value="1"/>
</dbReference>
<keyword evidence="6 13" id="KW-0808">Transferase</keyword>
<evidence type="ECO:0000256" key="11">
    <source>
        <dbReference type="ARBA" id="ARBA00039445"/>
    </source>
</evidence>
<dbReference type="InterPro" id="IPR016039">
    <property type="entry name" value="Thiolase-like"/>
</dbReference>
<dbReference type="PROSITE" id="PS52004">
    <property type="entry name" value="KS3_2"/>
    <property type="match status" value="1"/>
</dbReference>
<dbReference type="InterPro" id="IPR018201">
    <property type="entry name" value="Ketoacyl_synth_AS"/>
</dbReference>
<dbReference type="PROSITE" id="PS00606">
    <property type="entry name" value="KS3_1"/>
    <property type="match status" value="1"/>
</dbReference>
<dbReference type="Gene3D" id="3.40.47.10">
    <property type="match status" value="2"/>
</dbReference>
<keyword evidence="9" id="KW-0472">Membrane</keyword>
<dbReference type="GO" id="GO:0005886">
    <property type="term" value="C:plasma membrane"/>
    <property type="evidence" value="ECO:0007669"/>
    <property type="project" value="UniProtKB-SubCell"/>
</dbReference>
<evidence type="ECO:0000256" key="5">
    <source>
        <dbReference type="ARBA" id="ARBA00022519"/>
    </source>
</evidence>
<comment type="subcellular location">
    <subcellularLocation>
        <location evidence="1">Cell inner membrane</location>
    </subcellularLocation>
</comment>
<proteinExistence type="inferred from homology"/>
<evidence type="ECO:0000256" key="2">
    <source>
        <dbReference type="ARBA" id="ARBA00008467"/>
    </source>
</evidence>
<gene>
    <name evidence="15" type="ORF">FRZ44_31140</name>
</gene>
<name>A0A5J6MKT1_9PROT</name>
<dbReference type="AlphaFoldDB" id="A0A5J6MKT1"/>
<keyword evidence="4" id="KW-1003">Cell membrane</keyword>
<reference evidence="15 16" key="1">
    <citation type="submission" date="2019-08" db="EMBL/GenBank/DDBJ databases">
        <title>Hyperibacter terrae gen. nov., sp. nov. and Hyperibacter viscosus sp. nov., two new members in the family Rhodospirillaceae isolated from the rhizosphere of Hypericum perforatum.</title>
        <authorList>
            <person name="Noviana Z."/>
        </authorList>
    </citation>
    <scope>NUCLEOTIDE SEQUENCE [LARGE SCALE GENOMIC DNA]</scope>
    <source>
        <strain evidence="15 16">R5913</strain>
    </source>
</reference>
<evidence type="ECO:0000256" key="12">
    <source>
        <dbReference type="ARBA" id="ARBA00041756"/>
    </source>
</evidence>
<dbReference type="PANTHER" id="PTHR11712:SF352">
    <property type="entry name" value="3-OXOACYL-[ACYL-CARRIER-PROTEIN] SYNTHASE"/>
    <property type="match status" value="1"/>
</dbReference>
<keyword evidence="16" id="KW-1185">Reference proteome</keyword>